<evidence type="ECO:0000256" key="9">
    <source>
        <dbReference type="ARBA" id="ARBA00023180"/>
    </source>
</evidence>
<protein>
    <recommendedName>
        <fullName evidence="13">Ionotropic glutamate receptor L-glutamate and glycine-binding domain-containing protein</fullName>
    </recommendedName>
</protein>
<organism evidence="14 15">
    <name type="scientific">Tigriopus californicus</name>
    <name type="common">Marine copepod</name>
    <dbReference type="NCBI Taxonomy" id="6832"/>
    <lineage>
        <taxon>Eukaryota</taxon>
        <taxon>Metazoa</taxon>
        <taxon>Ecdysozoa</taxon>
        <taxon>Arthropoda</taxon>
        <taxon>Crustacea</taxon>
        <taxon>Multicrustacea</taxon>
        <taxon>Hexanauplia</taxon>
        <taxon>Copepoda</taxon>
        <taxon>Harpacticoida</taxon>
        <taxon>Harpacticidae</taxon>
        <taxon>Tigriopus</taxon>
    </lineage>
</organism>
<evidence type="ECO:0000256" key="11">
    <source>
        <dbReference type="ARBA" id="ARBA00023303"/>
    </source>
</evidence>
<dbReference type="EMBL" id="VCGU01000007">
    <property type="protein sequence ID" value="TRY73912.1"/>
    <property type="molecule type" value="Genomic_DNA"/>
</dbReference>
<dbReference type="Gene3D" id="3.40.190.10">
    <property type="entry name" value="Periplasmic binding protein-like II"/>
    <property type="match status" value="1"/>
</dbReference>
<dbReference type="PANTHER" id="PTHR42643">
    <property type="entry name" value="IONOTROPIC RECEPTOR 20A-RELATED"/>
    <property type="match status" value="1"/>
</dbReference>
<keyword evidence="3" id="KW-1003">Cell membrane</keyword>
<feature type="domain" description="Ionotropic glutamate receptor L-glutamate and glycine-binding" evidence="13">
    <location>
        <begin position="213"/>
        <end position="301"/>
    </location>
</feature>
<accession>A0A553P8A3</accession>
<keyword evidence="10" id="KW-1071">Ligand-gated ion channel</keyword>
<evidence type="ECO:0000313" key="14">
    <source>
        <dbReference type="EMBL" id="TRY73912.1"/>
    </source>
</evidence>
<reference evidence="14 15" key="1">
    <citation type="journal article" date="2018" name="Nat. Ecol. Evol.">
        <title>Genomic signatures of mitonuclear coevolution across populations of Tigriopus californicus.</title>
        <authorList>
            <person name="Barreto F.S."/>
            <person name="Watson E.T."/>
            <person name="Lima T.G."/>
            <person name="Willett C.S."/>
            <person name="Edmands S."/>
            <person name="Li W."/>
            <person name="Burton R.S."/>
        </authorList>
    </citation>
    <scope>NUCLEOTIDE SEQUENCE [LARGE SCALE GENOMIC DNA]</scope>
    <source>
        <strain evidence="14 15">San Diego</strain>
    </source>
</reference>
<keyword evidence="2" id="KW-0813">Transport</keyword>
<evidence type="ECO:0000256" key="8">
    <source>
        <dbReference type="ARBA" id="ARBA00023170"/>
    </source>
</evidence>
<evidence type="ECO:0000256" key="6">
    <source>
        <dbReference type="ARBA" id="ARBA00023065"/>
    </source>
</evidence>
<keyword evidence="15" id="KW-1185">Reference proteome</keyword>
<keyword evidence="7 12" id="KW-0472">Membrane</keyword>
<evidence type="ECO:0000256" key="10">
    <source>
        <dbReference type="ARBA" id="ARBA00023286"/>
    </source>
</evidence>
<keyword evidence="11" id="KW-0407">Ion channel</keyword>
<dbReference type="Gene3D" id="1.10.287.70">
    <property type="match status" value="1"/>
</dbReference>
<dbReference type="SUPFAM" id="SSF53850">
    <property type="entry name" value="Periplasmic binding protein-like II"/>
    <property type="match status" value="1"/>
</dbReference>
<keyword evidence="6" id="KW-0406">Ion transport</keyword>
<evidence type="ECO:0000313" key="15">
    <source>
        <dbReference type="Proteomes" id="UP000318571"/>
    </source>
</evidence>
<proteinExistence type="predicted"/>
<evidence type="ECO:0000256" key="7">
    <source>
        <dbReference type="ARBA" id="ARBA00023136"/>
    </source>
</evidence>
<evidence type="ECO:0000256" key="1">
    <source>
        <dbReference type="ARBA" id="ARBA00004651"/>
    </source>
</evidence>
<evidence type="ECO:0000259" key="13">
    <source>
        <dbReference type="Pfam" id="PF10613"/>
    </source>
</evidence>
<dbReference type="PANTHER" id="PTHR42643:SF24">
    <property type="entry name" value="IONOTROPIC RECEPTOR 60A"/>
    <property type="match status" value="1"/>
</dbReference>
<comment type="caution">
    <text evidence="14">The sequence shown here is derived from an EMBL/GenBank/DDBJ whole genome shotgun (WGS) entry which is preliminary data.</text>
</comment>
<evidence type="ECO:0000256" key="12">
    <source>
        <dbReference type="SAM" id="Phobius"/>
    </source>
</evidence>
<evidence type="ECO:0000256" key="5">
    <source>
        <dbReference type="ARBA" id="ARBA00022989"/>
    </source>
</evidence>
<gene>
    <name evidence="14" type="ORF">TCAL_16903</name>
</gene>
<dbReference type="Proteomes" id="UP000318571">
    <property type="component" value="Chromosome 3"/>
</dbReference>
<feature type="transmembrane region" description="Helical" evidence="12">
    <location>
        <begin position="328"/>
        <end position="347"/>
    </location>
</feature>
<keyword evidence="4 12" id="KW-0812">Transmembrane</keyword>
<dbReference type="InterPro" id="IPR052192">
    <property type="entry name" value="Insect_Ionotropic_Sensory_Rcpt"/>
</dbReference>
<dbReference type="STRING" id="6832.A0A553P8A3"/>
<sequence>MDVVGFHNHKIELQIELSTNQLELEKAMVLTLCDSDNQRIIMWITYFILCLVTLTLASTDGNVNDMLIHIRTIMERYPMDEIRWNDLAIHCQENCARVLRIHPHAKIIQDHNCLHQETIVTASLPQDLSFGKCTWIILQSEEQEQVLDCNIPPFQSQVYLLKLLQQSRFELWETYQVENVRERNLVQIWNNKTLLFQNEAILERRSSLASAHFNVIMAEWRPFQYIQGYDVENAQGFSMDLLKTLQSSMNFSYTLNGSEYQIQGDVFKNGSIYGLLGLVAQGQYDFGATVFVMSEDRSKHLNLLYVGTSITRVIISWIPPIIGVNDAILSMFNVDVWAVYAISLFLLTTYGSMSSMASRRHTGVKDHGEVGLAILGSLFGQGAAHPLNLISFRILLITAFLLGLMFSITFSARLISSLSVQKEINNLATLEQVEEEGVEMFIPGFGADLTHYSEASSDTVEGRLWQKKIGRSPEFHTNPYSLQALIGHSSKEAVALGYQNVVDEYRSRNPGVGCKLQTSKVPFFNGRLHFPFRPDFPYLEVFHFQLQKMEQSGIIDKLVQKWVKNIELTEEFMCQHSNQNEVTQVTFASISEF</sequence>
<comment type="subcellular location">
    <subcellularLocation>
        <location evidence="1">Cell membrane</location>
        <topology evidence="1">Multi-pass membrane protein</topology>
    </subcellularLocation>
</comment>
<evidence type="ECO:0000256" key="3">
    <source>
        <dbReference type="ARBA" id="ARBA00022475"/>
    </source>
</evidence>
<dbReference type="InterPro" id="IPR019594">
    <property type="entry name" value="Glu/Gly-bd"/>
</dbReference>
<name>A0A553P8A3_TIGCA</name>
<keyword evidence="9" id="KW-0325">Glycoprotein</keyword>
<evidence type="ECO:0000256" key="2">
    <source>
        <dbReference type="ARBA" id="ARBA00022448"/>
    </source>
</evidence>
<feature type="transmembrane region" description="Helical" evidence="12">
    <location>
        <begin position="303"/>
        <end position="322"/>
    </location>
</feature>
<feature type="transmembrane region" description="Helical" evidence="12">
    <location>
        <begin position="40"/>
        <end position="57"/>
    </location>
</feature>
<feature type="transmembrane region" description="Helical" evidence="12">
    <location>
        <begin position="390"/>
        <end position="412"/>
    </location>
</feature>
<dbReference type="GO" id="GO:0015276">
    <property type="term" value="F:ligand-gated monoatomic ion channel activity"/>
    <property type="evidence" value="ECO:0007669"/>
    <property type="project" value="InterPro"/>
</dbReference>
<evidence type="ECO:0000256" key="4">
    <source>
        <dbReference type="ARBA" id="ARBA00022692"/>
    </source>
</evidence>
<dbReference type="AlphaFoldDB" id="A0A553P8A3"/>
<keyword evidence="5 12" id="KW-1133">Transmembrane helix</keyword>
<dbReference type="GO" id="GO:0005886">
    <property type="term" value="C:plasma membrane"/>
    <property type="evidence" value="ECO:0007669"/>
    <property type="project" value="UniProtKB-SubCell"/>
</dbReference>
<keyword evidence="8" id="KW-0675">Receptor</keyword>
<dbReference type="Pfam" id="PF10613">
    <property type="entry name" value="Lig_chan-Glu_bd"/>
    <property type="match status" value="1"/>
</dbReference>